<keyword evidence="2" id="KW-1185">Reference proteome</keyword>
<dbReference type="RefSeq" id="WP_096352966.1">
    <property type="nucleotide sequence ID" value="NZ_AP017313.1"/>
</dbReference>
<protein>
    <submittedName>
        <fullName evidence="1">Fec operon regulator FecR</fullName>
    </submittedName>
</protein>
<dbReference type="PANTHER" id="PTHR30273">
    <property type="entry name" value="PERIPLASMIC SIGNAL SENSOR AND SIGMA FACTOR ACTIVATOR FECR-RELATED"/>
    <property type="match status" value="1"/>
</dbReference>
<dbReference type="Proteomes" id="UP000218263">
    <property type="component" value="Chromosome"/>
</dbReference>
<proteinExistence type="predicted"/>
<organism evidence="1 2">
    <name type="scientific">Mucilaginibacter gotjawali</name>
    <dbReference type="NCBI Taxonomy" id="1550579"/>
    <lineage>
        <taxon>Bacteria</taxon>
        <taxon>Pseudomonadati</taxon>
        <taxon>Bacteroidota</taxon>
        <taxon>Sphingobacteriia</taxon>
        <taxon>Sphingobacteriales</taxon>
        <taxon>Sphingobacteriaceae</taxon>
        <taxon>Mucilaginibacter</taxon>
    </lineage>
</organism>
<dbReference type="InterPro" id="IPR006860">
    <property type="entry name" value="FecR"/>
</dbReference>
<dbReference type="OrthoDB" id="1099963at2"/>
<dbReference type="Gene3D" id="2.60.120.1440">
    <property type="match status" value="1"/>
</dbReference>
<dbReference type="PIRSF" id="PIRSF018266">
    <property type="entry name" value="FecR"/>
    <property type="match status" value="1"/>
</dbReference>
<accession>A0A120MZ41</accession>
<reference evidence="1 2" key="1">
    <citation type="submission" date="2015-12" db="EMBL/GenBank/DDBJ databases">
        <title>Genome sequence of Mucilaginibacter gotjawali.</title>
        <authorList>
            <person name="Lee J.S."/>
            <person name="Lee K.C."/>
            <person name="Kim K.K."/>
            <person name="Lee B.W."/>
        </authorList>
    </citation>
    <scope>NUCLEOTIDE SEQUENCE [LARGE SCALE GENOMIC DNA]</scope>
    <source>
        <strain evidence="1 2">SA3-7</strain>
    </source>
</reference>
<name>A0A120MZ41_9SPHI</name>
<evidence type="ECO:0000313" key="1">
    <source>
        <dbReference type="EMBL" id="BAU54863.1"/>
    </source>
</evidence>
<dbReference type="AlphaFoldDB" id="A0A120MZ41"/>
<dbReference type="InterPro" id="IPR032508">
    <property type="entry name" value="FecR_C"/>
</dbReference>
<evidence type="ECO:0000313" key="2">
    <source>
        <dbReference type="Proteomes" id="UP000218263"/>
    </source>
</evidence>
<sequence length="383" mass="42463">MSTPIIKEFLKLKEKYLNGTATPADIQLLEQYYDLFAEEPDIIGQLAQSEIEVLENRLKDGITNKINLKENKTIPFYKGSMMRAAAILIFILAGTYFVYNRYHKQPIQVAQNKSYKTDIAPGGNKAILTLANGSKLILNNAKNGNISTQGGANIIKQDSLISYKAIAAGSSGVSYNTITIPNGGQYQLILADGTKVWLNAASSLRFPTAFTGNNRTVELTGEAYFEVAKNKEKPFNVKTATQTVQVLGTHFNVNAYNNEAYVKTTLLEGSVKVYSANVSVTISPGQQSVLKSNGSFEIKHDLDMDEAVAWKNGMFQFNEADIQTVMRQISRWYDIDVEFKGKLPADLYRGKISRNVNVSQVLKILELSGINFTIEGRKIIVRS</sequence>
<gene>
    <name evidence="1" type="ORF">MgSA37_03042</name>
</gene>
<dbReference type="KEGG" id="mgot:MgSA37_03042"/>
<dbReference type="PANTHER" id="PTHR30273:SF2">
    <property type="entry name" value="PROTEIN FECR"/>
    <property type="match status" value="1"/>
</dbReference>
<dbReference type="EMBL" id="AP017313">
    <property type="protein sequence ID" value="BAU54863.1"/>
    <property type="molecule type" value="Genomic_DNA"/>
</dbReference>
<dbReference type="InterPro" id="IPR012373">
    <property type="entry name" value="Ferrdict_sens_TM"/>
</dbReference>
<dbReference type="Pfam" id="PF04773">
    <property type="entry name" value="FecR"/>
    <property type="match status" value="1"/>
</dbReference>
<dbReference type="Gene3D" id="3.55.50.30">
    <property type="match status" value="1"/>
</dbReference>
<dbReference type="GO" id="GO:0016989">
    <property type="term" value="F:sigma factor antagonist activity"/>
    <property type="evidence" value="ECO:0007669"/>
    <property type="project" value="TreeGrafter"/>
</dbReference>
<dbReference type="Pfam" id="PF16344">
    <property type="entry name" value="FecR_C"/>
    <property type="match status" value="1"/>
</dbReference>
<dbReference type="FunFam" id="2.60.120.1440:FF:000001">
    <property type="entry name" value="Putative anti-sigma factor"/>
    <property type="match status" value="1"/>
</dbReference>